<keyword evidence="4" id="KW-0418">Kinase</keyword>
<dbReference type="GO" id="GO:0016301">
    <property type="term" value="F:kinase activity"/>
    <property type="evidence" value="ECO:0007669"/>
    <property type="project" value="UniProtKB-KW"/>
</dbReference>
<dbReference type="Gene3D" id="3.30.420.40">
    <property type="match status" value="2"/>
</dbReference>
<protein>
    <submittedName>
        <fullName evidence="4">Sugar kinase of the NBD/HSP70 family, may contain an N-terminal HTH domain</fullName>
    </submittedName>
</protein>
<dbReference type="STRING" id="1121298.SAMN05444401_2894"/>
<dbReference type="InterPro" id="IPR036390">
    <property type="entry name" value="WH_DNA-bd_sf"/>
</dbReference>
<evidence type="ECO:0000256" key="2">
    <source>
        <dbReference type="ARBA" id="ARBA00006479"/>
    </source>
</evidence>
<comment type="similarity">
    <text evidence="2">Belongs to the ROK (NagC/XylR) family.</text>
</comment>
<dbReference type="PANTHER" id="PTHR18964:SF149">
    <property type="entry name" value="BIFUNCTIONAL UDP-N-ACETYLGLUCOSAMINE 2-EPIMERASE_N-ACETYLMANNOSAMINE KINASE"/>
    <property type="match status" value="1"/>
</dbReference>
<sequence length="398" mass="45169">MGADMKFKAGSLKLMKEMNKNLILRTLIEHGKLSRAEITAKVNLSASTVSSLVSELIEDEIIEENSIGESSGGRKPIYLTIKGNSSYIFIINLNSNEINLTVYDMNLNTVYHNLLNKKMIYGNELFALISGAMENAMNKLNIQREKAAGIGILMDESLYTTKFNELFSTYVFQENFSIEEALEYTFKIPVISEYSGRVDMEKQVAKLLGDIPENYTYISFDEKITTSIYTGGKPFERNGERIIDIGKLLISPNVDVEQLISPSNFYRKITHCLGIENLESMGEKNTTDIIDHWEDLGNQGFELNDKLQKYIYEAADSITLIMKNLLLFFRIDVFILGGALMNMPGFDNIVKNQFGKVFSDTKEIIIKSMPKMDRGNTLALAEKLRYKHFDAFDNKVLD</sequence>
<dbReference type="InterPro" id="IPR036388">
    <property type="entry name" value="WH-like_DNA-bd_sf"/>
</dbReference>
<evidence type="ECO:0000313" key="4">
    <source>
        <dbReference type="EMBL" id="SHJ35758.1"/>
    </source>
</evidence>
<dbReference type="AlphaFoldDB" id="A0A1M6IMX4"/>
<organism evidence="4 5">
    <name type="scientific">Clostridium amylolyticum</name>
    <dbReference type="NCBI Taxonomy" id="1121298"/>
    <lineage>
        <taxon>Bacteria</taxon>
        <taxon>Bacillati</taxon>
        <taxon>Bacillota</taxon>
        <taxon>Clostridia</taxon>
        <taxon>Eubacteriales</taxon>
        <taxon>Clostridiaceae</taxon>
        <taxon>Clostridium</taxon>
    </lineage>
</organism>
<gene>
    <name evidence="4" type="ORF">SAMN05444401_2894</name>
</gene>
<keyword evidence="4" id="KW-0808">Transferase</keyword>
<proteinExistence type="inferred from homology"/>
<dbReference type="Gene3D" id="1.10.10.10">
    <property type="entry name" value="Winged helix-like DNA-binding domain superfamily/Winged helix DNA-binding domain"/>
    <property type="match status" value="1"/>
</dbReference>
<dbReference type="Pfam" id="PF13412">
    <property type="entry name" value="HTH_24"/>
    <property type="match status" value="1"/>
</dbReference>
<dbReference type="InterPro" id="IPR043129">
    <property type="entry name" value="ATPase_NBD"/>
</dbReference>
<name>A0A1M6IMX4_9CLOT</name>
<dbReference type="SUPFAM" id="SSF53067">
    <property type="entry name" value="Actin-like ATPase domain"/>
    <property type="match status" value="1"/>
</dbReference>
<keyword evidence="5" id="KW-1185">Reference proteome</keyword>
<keyword evidence="3" id="KW-0119">Carbohydrate metabolism</keyword>
<dbReference type="GO" id="GO:0042732">
    <property type="term" value="P:D-xylose metabolic process"/>
    <property type="evidence" value="ECO:0007669"/>
    <property type="project" value="UniProtKB-KW"/>
</dbReference>
<evidence type="ECO:0000256" key="1">
    <source>
        <dbReference type="ARBA" id="ARBA00002486"/>
    </source>
</evidence>
<dbReference type="OrthoDB" id="9796533at2"/>
<keyword evidence="3" id="KW-0859">Xylose metabolism</keyword>
<comment type="function">
    <text evidence="1">Transcriptional repressor of xylose-utilizing enzymes.</text>
</comment>
<evidence type="ECO:0000256" key="3">
    <source>
        <dbReference type="ARBA" id="ARBA00022629"/>
    </source>
</evidence>
<dbReference type="Proteomes" id="UP000184080">
    <property type="component" value="Unassembled WGS sequence"/>
</dbReference>
<accession>A0A1M6IMX4</accession>
<evidence type="ECO:0000313" key="5">
    <source>
        <dbReference type="Proteomes" id="UP000184080"/>
    </source>
</evidence>
<dbReference type="InterPro" id="IPR000600">
    <property type="entry name" value="ROK"/>
</dbReference>
<dbReference type="PANTHER" id="PTHR18964">
    <property type="entry name" value="ROK (REPRESSOR, ORF, KINASE) FAMILY"/>
    <property type="match status" value="1"/>
</dbReference>
<dbReference type="SUPFAM" id="SSF46785">
    <property type="entry name" value="Winged helix' DNA-binding domain"/>
    <property type="match status" value="1"/>
</dbReference>
<dbReference type="EMBL" id="FQZO01000004">
    <property type="protein sequence ID" value="SHJ35758.1"/>
    <property type="molecule type" value="Genomic_DNA"/>
</dbReference>
<reference evidence="4 5" key="1">
    <citation type="submission" date="2016-11" db="EMBL/GenBank/DDBJ databases">
        <authorList>
            <person name="Jaros S."/>
            <person name="Januszkiewicz K."/>
            <person name="Wedrychowicz H."/>
        </authorList>
    </citation>
    <scope>NUCLEOTIDE SEQUENCE [LARGE SCALE GENOMIC DNA]</scope>
    <source>
        <strain evidence="4 5">DSM 21864</strain>
    </source>
</reference>